<evidence type="ECO:0000256" key="6">
    <source>
        <dbReference type="SAM" id="SignalP"/>
    </source>
</evidence>
<keyword evidence="3" id="KW-0813">Transport</keyword>
<evidence type="ECO:0000256" key="3">
    <source>
        <dbReference type="ARBA" id="ARBA00022448"/>
    </source>
</evidence>
<gene>
    <name evidence="7" type="ORF">A5892_14055</name>
</gene>
<dbReference type="Gene3D" id="3.40.190.10">
    <property type="entry name" value="Periplasmic binding protein-like II"/>
    <property type="match status" value="2"/>
</dbReference>
<dbReference type="CDD" id="cd01005">
    <property type="entry name" value="PBP2_CysP"/>
    <property type="match status" value="1"/>
</dbReference>
<dbReference type="PANTHER" id="PTHR30368">
    <property type="entry name" value="SULFATE-BINDING PROTEIN"/>
    <property type="match status" value="1"/>
</dbReference>
<dbReference type="InterPro" id="IPR005669">
    <property type="entry name" value="Thiosulph/SO4-bd"/>
</dbReference>
<dbReference type="PANTHER" id="PTHR30368:SF1">
    <property type="entry name" value="THIOSULFATE-BINDING PROTEIN"/>
    <property type="match status" value="1"/>
</dbReference>
<dbReference type="STRING" id="376489.A5892_14055"/>
<protein>
    <submittedName>
        <fullName evidence="7">Thiosulfate transporter subunit</fullName>
    </submittedName>
</protein>
<evidence type="ECO:0000313" key="8">
    <source>
        <dbReference type="Proteomes" id="UP000077875"/>
    </source>
</evidence>
<dbReference type="KEGG" id="haa:A5892_14055"/>
<dbReference type="GO" id="GO:1901681">
    <property type="term" value="F:sulfur compound binding"/>
    <property type="evidence" value="ECO:0007669"/>
    <property type="project" value="InterPro"/>
</dbReference>
<dbReference type="GO" id="GO:0140104">
    <property type="term" value="F:molecular carrier activity"/>
    <property type="evidence" value="ECO:0007669"/>
    <property type="project" value="InterPro"/>
</dbReference>
<comment type="similarity">
    <text evidence="2">Belongs to the prokaryotic sulfate-binding protein family.</text>
</comment>
<sequence>MNILSKLPTLRLGAGLLGAAALGLSLAAPLSASAAERTLMNASYDVSRELFTALNPPFIEQWREAHGEEVEIQQSHAGSSTQARSIIEGLRADVVTFNQTTDIDVLANAGLVAEDWQSRLADNSSPFYSTMAFLVRKGNPKGIEDWRDLAEDGVRVVFPNPKTSGNARYTYLAAWAATARENGGDEAQTEAYMRKLLANVAVFDTGGRGATTSFVERGIGDVLISFESEVQSIRREYGDDSYEVIVPPVDLLAEFPVAWVDDSVRRNQTEDLARAYLEYLYSPAAQRIIAEHNYRVRDPEVAQAFSDRFPETELLDVNQEFGDWDTITRTHFASGAKLDQLLRR</sequence>
<dbReference type="NCBIfam" id="NF008106">
    <property type="entry name" value="PRK10852.1"/>
    <property type="match status" value="1"/>
</dbReference>
<dbReference type="GO" id="GO:1902358">
    <property type="term" value="P:sulfate transmembrane transport"/>
    <property type="evidence" value="ECO:0007669"/>
    <property type="project" value="InterPro"/>
</dbReference>
<dbReference type="PROSITE" id="PS00757">
    <property type="entry name" value="PROK_SULFATE_BIND_2"/>
    <property type="match status" value="1"/>
</dbReference>
<reference evidence="7 8" key="1">
    <citation type="submission" date="2016-04" db="EMBL/GenBank/DDBJ databases">
        <title>Complete Genome Sequence of Halotalea alkalilenta IHB B 13600.</title>
        <authorList>
            <person name="Swarnkar M.K."/>
            <person name="Sharma A."/>
            <person name="Kaushal K."/>
            <person name="Soni R."/>
            <person name="Rana S."/>
            <person name="Singh A.K."/>
            <person name="Gulati A."/>
        </authorList>
    </citation>
    <scope>NUCLEOTIDE SEQUENCE [LARGE SCALE GENOMIC DNA]</scope>
    <source>
        <strain evidence="7 8">IHB B 13600</strain>
    </source>
</reference>
<keyword evidence="8" id="KW-1185">Reference proteome</keyword>
<keyword evidence="4 6" id="KW-0732">Signal</keyword>
<dbReference type="GO" id="GO:0042597">
    <property type="term" value="C:periplasmic space"/>
    <property type="evidence" value="ECO:0007669"/>
    <property type="project" value="UniProtKB-SubCell"/>
</dbReference>
<feature type="signal peptide" evidence="6">
    <location>
        <begin position="1"/>
        <end position="34"/>
    </location>
</feature>
<dbReference type="SUPFAM" id="SSF53850">
    <property type="entry name" value="Periplasmic binding protein-like II"/>
    <property type="match status" value="1"/>
</dbReference>
<dbReference type="InterPro" id="IPR034408">
    <property type="entry name" value="Sulphate/thiosulphate_BS"/>
</dbReference>
<dbReference type="AlphaFoldDB" id="A0A172YHJ7"/>
<keyword evidence="5" id="KW-0574">Periplasm</keyword>
<evidence type="ECO:0000256" key="2">
    <source>
        <dbReference type="ARBA" id="ARBA00006099"/>
    </source>
</evidence>
<feature type="chain" id="PRO_5008004712" evidence="6">
    <location>
        <begin position="35"/>
        <end position="344"/>
    </location>
</feature>
<evidence type="ECO:0000313" key="7">
    <source>
        <dbReference type="EMBL" id="ANF58455.1"/>
    </source>
</evidence>
<dbReference type="Proteomes" id="UP000077875">
    <property type="component" value="Chromosome"/>
</dbReference>
<evidence type="ECO:0000256" key="4">
    <source>
        <dbReference type="ARBA" id="ARBA00022729"/>
    </source>
</evidence>
<accession>A0A172YHJ7</accession>
<dbReference type="Pfam" id="PF13531">
    <property type="entry name" value="SBP_bac_11"/>
    <property type="match status" value="1"/>
</dbReference>
<dbReference type="EMBL" id="CP015243">
    <property type="protein sequence ID" value="ANF58455.1"/>
    <property type="molecule type" value="Genomic_DNA"/>
</dbReference>
<evidence type="ECO:0000256" key="1">
    <source>
        <dbReference type="ARBA" id="ARBA00004418"/>
    </source>
</evidence>
<comment type="subcellular location">
    <subcellularLocation>
        <location evidence="1">Periplasm</location>
    </subcellularLocation>
</comment>
<dbReference type="RefSeq" id="WP_064123331.1">
    <property type="nucleotide sequence ID" value="NZ_CP015243.1"/>
</dbReference>
<dbReference type="NCBIfam" id="NF008022">
    <property type="entry name" value="PRK10752.1"/>
    <property type="match status" value="1"/>
</dbReference>
<evidence type="ECO:0000256" key="5">
    <source>
        <dbReference type="ARBA" id="ARBA00022764"/>
    </source>
</evidence>
<proteinExistence type="inferred from homology"/>
<organism evidence="7 8">
    <name type="scientific">Halotalea alkalilenta</name>
    <dbReference type="NCBI Taxonomy" id="376489"/>
    <lineage>
        <taxon>Bacteria</taxon>
        <taxon>Pseudomonadati</taxon>
        <taxon>Pseudomonadota</taxon>
        <taxon>Gammaproteobacteria</taxon>
        <taxon>Oceanospirillales</taxon>
        <taxon>Halomonadaceae</taxon>
        <taxon>Halotalea</taxon>
    </lineage>
</organism>
<name>A0A172YHJ7_9GAMM</name>
<dbReference type="NCBIfam" id="TIGR00971">
    <property type="entry name" value="3a0106s03"/>
    <property type="match status" value="1"/>
</dbReference>